<organism evidence="1 2">
    <name type="scientific">Roseomonas fluvialis</name>
    <dbReference type="NCBI Taxonomy" id="1750527"/>
    <lineage>
        <taxon>Bacteria</taxon>
        <taxon>Pseudomonadati</taxon>
        <taxon>Pseudomonadota</taxon>
        <taxon>Alphaproteobacteria</taxon>
        <taxon>Acetobacterales</taxon>
        <taxon>Roseomonadaceae</taxon>
        <taxon>Roseomonas</taxon>
    </lineage>
</organism>
<evidence type="ECO:0008006" key="3">
    <source>
        <dbReference type="Google" id="ProtNLM"/>
    </source>
</evidence>
<protein>
    <recommendedName>
        <fullName evidence="3">Glycosyltransferase</fullName>
    </recommendedName>
</protein>
<evidence type="ECO:0000313" key="1">
    <source>
        <dbReference type="EMBL" id="BDG71865.1"/>
    </source>
</evidence>
<sequence length="287" mass="31002">MRVTDVALATSIPPMMRRPGPGGIEAGPAWRAACAASWCAAGWRVMTVNPEAEIGRLGDLPPGLETVAAEPGVAETYGRPGAWISDALGRAIATGAPVVGLVNADILFDLDPVQRAALVERAAQGMVACNRTDVLHRHQGEGIAYRYGYDLVLMPRALALRLDVSGFAFGVPWWDYWIVLDAMLQDLPVTAAQCEGIRHLAHVPAWDRTGWRLALAMLMRRLAPRRADLSRLAPGPVAEAMADLLLAVAPEGEAGYPVDDLMVISGTRFGIELVRMAERNAWRLEKP</sequence>
<dbReference type="EMBL" id="AP025637">
    <property type="protein sequence ID" value="BDG71865.1"/>
    <property type="molecule type" value="Genomic_DNA"/>
</dbReference>
<name>A0ABM7Y247_9PROT</name>
<gene>
    <name evidence="1" type="ORF">Rmf_17940</name>
</gene>
<accession>A0ABM7Y247</accession>
<dbReference type="Proteomes" id="UP000831327">
    <property type="component" value="Chromosome"/>
</dbReference>
<keyword evidence="2" id="KW-1185">Reference proteome</keyword>
<proteinExistence type="predicted"/>
<evidence type="ECO:0000313" key="2">
    <source>
        <dbReference type="Proteomes" id="UP000831327"/>
    </source>
</evidence>
<reference evidence="1 2" key="1">
    <citation type="journal article" date="2016" name="Microbes Environ.">
        <title>Phylogenetically diverse aerobic anoxygenic phototrophic bacteria isolated from epilithic biofilms in Tama river, Japan.</title>
        <authorList>
            <person name="Hirose S."/>
            <person name="Matsuura K."/>
            <person name="Haruta S."/>
        </authorList>
    </citation>
    <scope>NUCLEOTIDE SEQUENCE [LARGE SCALE GENOMIC DNA]</scope>
    <source>
        <strain evidence="1 2">S08</strain>
    </source>
</reference>